<organism evidence="1 2">
    <name type="scientific">Leucogyrophana mollusca</name>
    <dbReference type="NCBI Taxonomy" id="85980"/>
    <lineage>
        <taxon>Eukaryota</taxon>
        <taxon>Fungi</taxon>
        <taxon>Dikarya</taxon>
        <taxon>Basidiomycota</taxon>
        <taxon>Agaricomycotina</taxon>
        <taxon>Agaricomycetes</taxon>
        <taxon>Agaricomycetidae</taxon>
        <taxon>Boletales</taxon>
        <taxon>Boletales incertae sedis</taxon>
        <taxon>Leucogyrophana</taxon>
    </lineage>
</organism>
<accession>A0ACB8BNJ9</accession>
<proteinExistence type="predicted"/>
<name>A0ACB8BNJ9_9AGAM</name>
<gene>
    <name evidence="1" type="ORF">BV22DRAFT_305861</name>
</gene>
<sequence>MSRLSQRLSVLSSFSSLTGTTANEKEVLTVTEQFLPRKQEPVFGDVFAFQKSVLTECIHARLLLLSPFPCDVPPFAKSVAYLASRSGSVRAEIYRLSGAENHFFRLYIFACGSNVSLTLPPLFRGVVCIDNYEHLRKKKRVQCARSFCERMKRGFIRFDAVALENDDEIYIHGSGKIKLRLMTEGEPGKVGWTRSDRMRRMLKII</sequence>
<dbReference type="EMBL" id="MU266372">
    <property type="protein sequence ID" value="KAH7927067.1"/>
    <property type="molecule type" value="Genomic_DNA"/>
</dbReference>
<comment type="caution">
    <text evidence="1">The sequence shown here is derived from an EMBL/GenBank/DDBJ whole genome shotgun (WGS) entry which is preliminary data.</text>
</comment>
<keyword evidence="2" id="KW-1185">Reference proteome</keyword>
<protein>
    <submittedName>
        <fullName evidence="1">Uncharacterized protein</fullName>
    </submittedName>
</protein>
<dbReference type="Proteomes" id="UP000790709">
    <property type="component" value="Unassembled WGS sequence"/>
</dbReference>
<evidence type="ECO:0000313" key="1">
    <source>
        <dbReference type="EMBL" id="KAH7927067.1"/>
    </source>
</evidence>
<evidence type="ECO:0000313" key="2">
    <source>
        <dbReference type="Proteomes" id="UP000790709"/>
    </source>
</evidence>
<reference evidence="1" key="1">
    <citation type="journal article" date="2021" name="New Phytol.">
        <title>Evolutionary innovations through gain and loss of genes in the ectomycorrhizal Boletales.</title>
        <authorList>
            <person name="Wu G."/>
            <person name="Miyauchi S."/>
            <person name="Morin E."/>
            <person name="Kuo A."/>
            <person name="Drula E."/>
            <person name="Varga T."/>
            <person name="Kohler A."/>
            <person name="Feng B."/>
            <person name="Cao Y."/>
            <person name="Lipzen A."/>
            <person name="Daum C."/>
            <person name="Hundley H."/>
            <person name="Pangilinan J."/>
            <person name="Johnson J."/>
            <person name="Barry K."/>
            <person name="LaButti K."/>
            <person name="Ng V."/>
            <person name="Ahrendt S."/>
            <person name="Min B."/>
            <person name="Choi I.G."/>
            <person name="Park H."/>
            <person name="Plett J.M."/>
            <person name="Magnuson J."/>
            <person name="Spatafora J.W."/>
            <person name="Nagy L.G."/>
            <person name="Henrissat B."/>
            <person name="Grigoriev I.V."/>
            <person name="Yang Z.L."/>
            <person name="Xu J."/>
            <person name="Martin F.M."/>
        </authorList>
    </citation>
    <scope>NUCLEOTIDE SEQUENCE</scope>
    <source>
        <strain evidence="1">KUC20120723A-06</strain>
    </source>
</reference>